<sequence length="98" mass="9867">MTFTADPDVLRKAGKSATRAGERAGQVTLGPPVEDVAGAMPGGRSEGAAKQVAQSWQQAVAQWSAAAAEHGRSLTASADEYQGSDEAGAQGIRAAGGR</sequence>
<reference evidence="2 3" key="1">
    <citation type="submission" date="2020-07" db="EMBL/GenBank/DDBJ databases">
        <title>Sequencing the genomes of 1000 actinobacteria strains.</title>
        <authorList>
            <person name="Klenk H.-P."/>
        </authorList>
    </citation>
    <scope>NUCLEOTIDE SEQUENCE [LARGE SCALE GENOMIC DNA]</scope>
    <source>
        <strain evidence="2 3">DSM 44065</strain>
    </source>
</reference>
<gene>
    <name evidence="2" type="ORF">HNR68_005167</name>
</gene>
<feature type="region of interest" description="Disordered" evidence="1">
    <location>
        <begin position="76"/>
        <end position="98"/>
    </location>
</feature>
<feature type="compositionally biased region" description="Low complexity" evidence="1">
    <location>
        <begin position="87"/>
        <end position="98"/>
    </location>
</feature>
<evidence type="ECO:0000313" key="2">
    <source>
        <dbReference type="EMBL" id="NYI86537.1"/>
    </source>
</evidence>
<name>A0A853AV65_9PSEU</name>
<evidence type="ECO:0008006" key="4">
    <source>
        <dbReference type="Google" id="ProtNLM"/>
    </source>
</evidence>
<protein>
    <recommendedName>
        <fullName evidence="4">Excreted virulence factor EspC (Type VII ESX diderm)</fullName>
    </recommendedName>
</protein>
<organism evidence="2 3">
    <name type="scientific">Saccharopolyspora hordei</name>
    <dbReference type="NCBI Taxonomy" id="1838"/>
    <lineage>
        <taxon>Bacteria</taxon>
        <taxon>Bacillati</taxon>
        <taxon>Actinomycetota</taxon>
        <taxon>Actinomycetes</taxon>
        <taxon>Pseudonocardiales</taxon>
        <taxon>Pseudonocardiaceae</taxon>
        <taxon>Saccharopolyspora</taxon>
    </lineage>
</organism>
<dbReference type="AlphaFoldDB" id="A0A853AV65"/>
<comment type="caution">
    <text evidence="2">The sequence shown here is derived from an EMBL/GenBank/DDBJ whole genome shotgun (WGS) entry which is preliminary data.</text>
</comment>
<accession>A0A853AV65</accession>
<dbReference type="RefSeq" id="WP_179724289.1">
    <property type="nucleotide sequence ID" value="NZ_BAABFH010000001.1"/>
</dbReference>
<dbReference type="Proteomes" id="UP000587002">
    <property type="component" value="Unassembled WGS sequence"/>
</dbReference>
<dbReference type="EMBL" id="JACCFJ010000001">
    <property type="protein sequence ID" value="NYI86537.1"/>
    <property type="molecule type" value="Genomic_DNA"/>
</dbReference>
<evidence type="ECO:0000313" key="3">
    <source>
        <dbReference type="Proteomes" id="UP000587002"/>
    </source>
</evidence>
<keyword evidence="3" id="KW-1185">Reference proteome</keyword>
<feature type="region of interest" description="Disordered" evidence="1">
    <location>
        <begin position="1"/>
        <end position="53"/>
    </location>
</feature>
<evidence type="ECO:0000256" key="1">
    <source>
        <dbReference type="SAM" id="MobiDB-lite"/>
    </source>
</evidence>
<proteinExistence type="predicted"/>